<feature type="region of interest" description="Disordered" evidence="1">
    <location>
        <begin position="115"/>
        <end position="136"/>
    </location>
</feature>
<gene>
    <name evidence="2" type="ORF">K0M31_003025</name>
</gene>
<organism evidence="2 3">
    <name type="scientific">Melipona bicolor</name>
    <dbReference type="NCBI Taxonomy" id="60889"/>
    <lineage>
        <taxon>Eukaryota</taxon>
        <taxon>Metazoa</taxon>
        <taxon>Ecdysozoa</taxon>
        <taxon>Arthropoda</taxon>
        <taxon>Hexapoda</taxon>
        <taxon>Insecta</taxon>
        <taxon>Pterygota</taxon>
        <taxon>Neoptera</taxon>
        <taxon>Endopterygota</taxon>
        <taxon>Hymenoptera</taxon>
        <taxon>Apocrita</taxon>
        <taxon>Aculeata</taxon>
        <taxon>Apoidea</taxon>
        <taxon>Anthophila</taxon>
        <taxon>Apidae</taxon>
        <taxon>Melipona</taxon>
    </lineage>
</organism>
<accession>A0AA40G084</accession>
<reference evidence="2" key="1">
    <citation type="submission" date="2021-10" db="EMBL/GenBank/DDBJ databases">
        <title>Melipona bicolor Genome sequencing and assembly.</title>
        <authorList>
            <person name="Araujo N.S."/>
            <person name="Arias M.C."/>
        </authorList>
    </citation>
    <scope>NUCLEOTIDE SEQUENCE</scope>
    <source>
        <strain evidence="2">USP_2M_L1-L4_2017</strain>
        <tissue evidence="2">Whole body</tissue>
    </source>
</reference>
<proteinExistence type="predicted"/>
<comment type="caution">
    <text evidence="2">The sequence shown here is derived from an EMBL/GenBank/DDBJ whole genome shotgun (WGS) entry which is preliminary data.</text>
</comment>
<dbReference type="Proteomes" id="UP001177670">
    <property type="component" value="Unassembled WGS sequence"/>
</dbReference>
<keyword evidence="3" id="KW-1185">Reference proteome</keyword>
<dbReference type="EMBL" id="JAHYIQ010000010">
    <property type="protein sequence ID" value="KAK1128567.1"/>
    <property type="molecule type" value="Genomic_DNA"/>
</dbReference>
<evidence type="ECO:0000313" key="3">
    <source>
        <dbReference type="Proteomes" id="UP001177670"/>
    </source>
</evidence>
<dbReference type="AlphaFoldDB" id="A0AA40G084"/>
<evidence type="ECO:0000256" key="1">
    <source>
        <dbReference type="SAM" id="MobiDB-lite"/>
    </source>
</evidence>
<feature type="compositionally biased region" description="Polar residues" evidence="1">
    <location>
        <begin position="162"/>
        <end position="176"/>
    </location>
</feature>
<feature type="region of interest" description="Disordered" evidence="1">
    <location>
        <begin position="151"/>
        <end position="194"/>
    </location>
</feature>
<protein>
    <submittedName>
        <fullName evidence="2">Uncharacterized protein</fullName>
    </submittedName>
</protein>
<name>A0AA40G084_9HYME</name>
<evidence type="ECO:0000313" key="2">
    <source>
        <dbReference type="EMBL" id="KAK1128567.1"/>
    </source>
</evidence>
<sequence length="194" mass="21046">MYTGAASNFTTGISRPHGVAAEPDGMIDFASRERVPGVFVASSQYYHPPVVSVRSVHRARPRVFIDLGKPPPDPPNIFPAESQEEICRANFTVIGFDRHGVPTVISRRETLMAATPSRLTSNDNLAEDPSSPSPTGCTASLFYRIFTESPRVHRMTPRQPTPLLSPSSSGNDITFSTDEHRPSVAAAPATETAR</sequence>